<proteinExistence type="predicted"/>
<name>A0A6J4RZ01_9ACTN</name>
<organism evidence="1">
    <name type="scientific">uncultured Solirubrobacteraceae bacterium</name>
    <dbReference type="NCBI Taxonomy" id="1162706"/>
    <lineage>
        <taxon>Bacteria</taxon>
        <taxon>Bacillati</taxon>
        <taxon>Actinomycetota</taxon>
        <taxon>Thermoleophilia</taxon>
        <taxon>Solirubrobacterales</taxon>
        <taxon>Solirubrobacteraceae</taxon>
        <taxon>environmental samples</taxon>
    </lineage>
</organism>
<dbReference type="EMBL" id="CADCVT010000067">
    <property type="protein sequence ID" value="CAA9480897.1"/>
    <property type="molecule type" value="Genomic_DNA"/>
</dbReference>
<protein>
    <submittedName>
        <fullName evidence="1">Uncharacterized protein</fullName>
    </submittedName>
</protein>
<reference evidence="1" key="1">
    <citation type="submission" date="2020-02" db="EMBL/GenBank/DDBJ databases">
        <authorList>
            <person name="Meier V. D."/>
        </authorList>
    </citation>
    <scope>NUCLEOTIDE SEQUENCE</scope>
    <source>
        <strain evidence="1">AVDCRST_MAG85</strain>
    </source>
</reference>
<accession>A0A6J4RZ01</accession>
<dbReference type="AlphaFoldDB" id="A0A6J4RZ01"/>
<sequence>MQLLVVTALVLWASGVLIVVAICRAAAIGDRATRPSGSPAYRDARFARGSDCVGIAPRCSAARQHKPVI</sequence>
<gene>
    <name evidence="1" type="ORF">AVDCRST_MAG85-663</name>
</gene>
<evidence type="ECO:0000313" key="1">
    <source>
        <dbReference type="EMBL" id="CAA9480897.1"/>
    </source>
</evidence>